<evidence type="ECO:0000313" key="3">
    <source>
        <dbReference type="Proteomes" id="UP000230750"/>
    </source>
</evidence>
<dbReference type="EMBL" id="MRZV01000069">
    <property type="protein sequence ID" value="PIK59943.1"/>
    <property type="molecule type" value="Genomic_DNA"/>
</dbReference>
<dbReference type="Pfam" id="PF17517">
    <property type="entry name" value="IgGFc_binding"/>
    <property type="match status" value="1"/>
</dbReference>
<dbReference type="PANTHER" id="PTHR45692">
    <property type="entry name" value="G_PROTEIN_RECEP_F2_4 DOMAIN-CONTAINING PROTEIN"/>
    <property type="match status" value="1"/>
</dbReference>
<dbReference type="AlphaFoldDB" id="A0A2G8LI64"/>
<evidence type="ECO:0000259" key="1">
    <source>
        <dbReference type="Pfam" id="PF17517"/>
    </source>
</evidence>
<proteinExistence type="predicted"/>
<comment type="caution">
    <text evidence="2">The sequence shown here is derived from an EMBL/GenBank/DDBJ whole genome shotgun (WGS) entry which is preliminary data.</text>
</comment>
<keyword evidence="3" id="KW-1185">Reference proteome</keyword>
<reference evidence="2 3" key="1">
    <citation type="journal article" date="2017" name="PLoS Biol.">
        <title>The sea cucumber genome provides insights into morphological evolution and visceral regeneration.</title>
        <authorList>
            <person name="Zhang X."/>
            <person name="Sun L."/>
            <person name="Yuan J."/>
            <person name="Sun Y."/>
            <person name="Gao Y."/>
            <person name="Zhang L."/>
            <person name="Li S."/>
            <person name="Dai H."/>
            <person name="Hamel J.F."/>
            <person name="Liu C."/>
            <person name="Yu Y."/>
            <person name="Liu S."/>
            <person name="Lin W."/>
            <person name="Guo K."/>
            <person name="Jin S."/>
            <person name="Xu P."/>
            <person name="Storey K.B."/>
            <person name="Huan P."/>
            <person name="Zhang T."/>
            <person name="Zhou Y."/>
            <person name="Zhang J."/>
            <person name="Lin C."/>
            <person name="Li X."/>
            <person name="Xing L."/>
            <person name="Huo D."/>
            <person name="Sun M."/>
            <person name="Wang L."/>
            <person name="Mercier A."/>
            <person name="Li F."/>
            <person name="Yang H."/>
            <person name="Xiang J."/>
        </authorList>
    </citation>
    <scope>NUCLEOTIDE SEQUENCE [LARGE SCALE GENOMIC DNA]</scope>
    <source>
        <strain evidence="2">Shaxun</strain>
        <tissue evidence="2">Muscle</tissue>
    </source>
</reference>
<dbReference type="Proteomes" id="UP000230750">
    <property type="component" value="Unassembled WGS sequence"/>
</dbReference>
<dbReference type="PANTHER" id="PTHR45692:SF1">
    <property type="entry name" value="G-PROTEIN COUPLED RECEPTORS FAMILY 2 PROFILE 2 DOMAIN-CONTAINING PROTEIN"/>
    <property type="match status" value="1"/>
</dbReference>
<sequence length="603" mass="66347">MDQDLSNSSRMYVTDEYGRDFGPFNSGHLNYLRYNSPDNVTNAEKRATLSFLSNDKVHMYVSAKNLFLSYPIESLGTEHILSGSSMQNSTFYITPATADSEVYISFQNGDHSHVSVKNWDTIVLKASYDLTGTHVLSTNPIAVFSALEPYDTSLLCSSFFHLPYVSGWGINYSFTISPGMPFSFRIIAAYDDTSITVSSSMKYCANADFKFVLNAREFQDFHNYDSCFLIISSAYPFMTLVTEFSSPSTCNTMVIPSTNKAITGSIPVLLKSNPFGTNLRVWVSDADYLSLVVDGETPEWSVIKSTLVGGAVVETSTTSGYHVISSSSLTSRLLVTLNKELYGPHNLLTELSCCPDETIIYAGLELTFPSAIPGTTVNSAQTCGGESADEHPIARRICRYCYWKQPDLISCYSLEEGNEAIERIDNTTVTGENVVDVANDLVLVTVDADNLEATEVDIVAESLEEVVEANSTSPNVTESVIGTVNNIMEVDESDLENSEGSSTVVNTLEEQVSNVQKNPENFTDVQDNVGVKAVKVDPVVTKAMTFVNLPPDYVDENEDILNADLTEESTMLYNNENEVQSEDCISSIFIPAKILEHVKQGEY</sequence>
<gene>
    <name evidence="2" type="ORF">BSL78_03098</name>
</gene>
<name>A0A2G8LI64_STIJA</name>
<organism evidence="2 3">
    <name type="scientific">Stichopus japonicus</name>
    <name type="common">Sea cucumber</name>
    <dbReference type="NCBI Taxonomy" id="307972"/>
    <lineage>
        <taxon>Eukaryota</taxon>
        <taxon>Metazoa</taxon>
        <taxon>Echinodermata</taxon>
        <taxon>Eleutherozoa</taxon>
        <taxon>Echinozoa</taxon>
        <taxon>Holothuroidea</taxon>
        <taxon>Aspidochirotacea</taxon>
        <taxon>Aspidochirotida</taxon>
        <taxon>Stichopodidae</taxon>
        <taxon>Apostichopus</taxon>
    </lineage>
</organism>
<dbReference type="OrthoDB" id="10005154at2759"/>
<dbReference type="InterPro" id="IPR035234">
    <property type="entry name" value="IgGFc-bd_N"/>
</dbReference>
<protein>
    <recommendedName>
        <fullName evidence="1">IgGFc-binding protein N-terminal domain-containing protein</fullName>
    </recommendedName>
</protein>
<accession>A0A2G8LI64</accession>
<feature type="domain" description="IgGFc-binding protein N-terminal" evidence="1">
    <location>
        <begin position="67"/>
        <end position="328"/>
    </location>
</feature>
<evidence type="ECO:0000313" key="2">
    <source>
        <dbReference type="EMBL" id="PIK59943.1"/>
    </source>
</evidence>